<feature type="region of interest" description="Disordered" evidence="1">
    <location>
        <begin position="188"/>
        <end position="209"/>
    </location>
</feature>
<proteinExistence type="predicted"/>
<dbReference type="Pfam" id="PF12609">
    <property type="entry name" value="DUF3774"/>
    <property type="match status" value="1"/>
</dbReference>
<dbReference type="Proteomes" id="UP000825729">
    <property type="component" value="Unassembled WGS sequence"/>
</dbReference>
<organism evidence="3 4">
    <name type="scientific">Aristolochia fimbriata</name>
    <name type="common">White veined hardy Dutchman's pipe vine</name>
    <dbReference type="NCBI Taxonomy" id="158543"/>
    <lineage>
        <taxon>Eukaryota</taxon>
        <taxon>Viridiplantae</taxon>
        <taxon>Streptophyta</taxon>
        <taxon>Embryophyta</taxon>
        <taxon>Tracheophyta</taxon>
        <taxon>Spermatophyta</taxon>
        <taxon>Magnoliopsida</taxon>
        <taxon>Magnoliidae</taxon>
        <taxon>Piperales</taxon>
        <taxon>Aristolochiaceae</taxon>
        <taxon>Aristolochia</taxon>
    </lineage>
</organism>
<protein>
    <submittedName>
        <fullName evidence="3">Uncharacterized protein</fullName>
    </submittedName>
</protein>
<dbReference type="EMBL" id="JAINDJ010000003">
    <property type="protein sequence ID" value="KAG9452782.1"/>
    <property type="molecule type" value="Genomic_DNA"/>
</dbReference>
<reference evidence="3 4" key="1">
    <citation type="submission" date="2021-07" db="EMBL/GenBank/DDBJ databases">
        <title>The Aristolochia fimbriata genome: insights into angiosperm evolution, floral development and chemical biosynthesis.</title>
        <authorList>
            <person name="Jiao Y."/>
        </authorList>
    </citation>
    <scope>NUCLEOTIDE SEQUENCE [LARGE SCALE GENOMIC DNA]</scope>
    <source>
        <strain evidence="3">IBCAS-2021</strain>
        <tissue evidence="3">Leaf</tissue>
    </source>
</reference>
<evidence type="ECO:0000313" key="3">
    <source>
        <dbReference type="EMBL" id="KAG9452782.1"/>
    </source>
</evidence>
<dbReference type="AlphaFoldDB" id="A0AAV7EVA6"/>
<name>A0AAV7EVA6_ARIFI</name>
<accession>A0AAV7EVA6</accession>
<feature type="chain" id="PRO_5043675507" evidence="2">
    <location>
        <begin position="20"/>
        <end position="227"/>
    </location>
</feature>
<evidence type="ECO:0000256" key="1">
    <source>
        <dbReference type="SAM" id="MobiDB-lite"/>
    </source>
</evidence>
<feature type="compositionally biased region" description="Basic and acidic residues" evidence="1">
    <location>
        <begin position="47"/>
        <end position="56"/>
    </location>
</feature>
<dbReference type="InterPro" id="IPR022251">
    <property type="entry name" value="DUF3774_wound-induced"/>
</dbReference>
<feature type="signal peptide" evidence="2">
    <location>
        <begin position="1"/>
        <end position="19"/>
    </location>
</feature>
<comment type="caution">
    <text evidence="3">The sequence shown here is derived from an EMBL/GenBank/DDBJ whole genome shotgun (WGS) entry which is preliminary data.</text>
</comment>
<gene>
    <name evidence="3" type="ORF">H6P81_005686</name>
</gene>
<sequence length="227" mass="26071">MSFASKVCLIAASVGTVEAFKDQGIARKNVGLFGQAKRHPSSPDTPSKQEKMRQSEESLRKLIKVEEWWRFPDQPDSAFVRSIRERRQPTKSLNRNKLPKRLLVLGRENQRLYETTLSPISEPPMVFSTPRALCFPVTMNLSLFIYDALILRRHSHRTQASEKKKAISFAKPNSEFHISIFHRNDEFDQQSLGGGRQHRNRGGTQGSRVREVELRLQVLASTRKEES</sequence>
<keyword evidence="4" id="KW-1185">Reference proteome</keyword>
<evidence type="ECO:0000313" key="4">
    <source>
        <dbReference type="Proteomes" id="UP000825729"/>
    </source>
</evidence>
<keyword evidence="2" id="KW-0732">Signal</keyword>
<evidence type="ECO:0000256" key="2">
    <source>
        <dbReference type="SAM" id="SignalP"/>
    </source>
</evidence>
<feature type="region of interest" description="Disordered" evidence="1">
    <location>
        <begin position="31"/>
        <end position="56"/>
    </location>
</feature>